<dbReference type="PANTHER" id="PTHR35525">
    <property type="entry name" value="BLL6575 PROTEIN"/>
    <property type="match status" value="1"/>
</dbReference>
<dbReference type="RefSeq" id="WP_316020128.1">
    <property type="nucleotide sequence ID" value="NZ_JAWDID010000038.1"/>
</dbReference>
<proteinExistence type="predicted"/>
<protein>
    <submittedName>
        <fullName evidence="2">CGNR zinc finger domain-containing protein</fullName>
    </submittedName>
</protein>
<evidence type="ECO:0000259" key="1">
    <source>
        <dbReference type="Pfam" id="PF11706"/>
    </source>
</evidence>
<dbReference type="InterPro" id="IPR023286">
    <property type="entry name" value="ABATE_dom_sf"/>
</dbReference>
<dbReference type="Pfam" id="PF11706">
    <property type="entry name" value="zf-CGNR"/>
    <property type="match status" value="1"/>
</dbReference>
<dbReference type="Pfam" id="PF07336">
    <property type="entry name" value="ABATE"/>
    <property type="match status" value="1"/>
</dbReference>
<comment type="caution">
    <text evidence="2">The sequence shown here is derived from an EMBL/GenBank/DDBJ whole genome shotgun (WGS) entry which is preliminary data.</text>
</comment>
<dbReference type="InterPro" id="IPR010852">
    <property type="entry name" value="ABATE"/>
</dbReference>
<reference evidence="2 3" key="1">
    <citation type="submission" date="2023-09" db="EMBL/GenBank/DDBJ databases">
        <title>Whole genome shotgun sequencing (WGS) of Bosea sp. ZW T0_25, isolated from stored onions (Allium cepa).</title>
        <authorList>
            <person name="Stoll D.A."/>
            <person name="Huch M."/>
        </authorList>
    </citation>
    <scope>NUCLEOTIDE SEQUENCE [LARGE SCALE GENOMIC DNA]</scope>
    <source>
        <strain evidence="2 3">ZW T0_25</strain>
    </source>
</reference>
<dbReference type="Proteomes" id="UP001254257">
    <property type="component" value="Unassembled WGS sequence"/>
</dbReference>
<evidence type="ECO:0000313" key="3">
    <source>
        <dbReference type="Proteomes" id="UP001254257"/>
    </source>
</evidence>
<organism evidence="2 3">
    <name type="scientific">Bosea rubneri</name>
    <dbReference type="NCBI Taxonomy" id="3075434"/>
    <lineage>
        <taxon>Bacteria</taxon>
        <taxon>Pseudomonadati</taxon>
        <taxon>Pseudomonadota</taxon>
        <taxon>Alphaproteobacteria</taxon>
        <taxon>Hyphomicrobiales</taxon>
        <taxon>Boseaceae</taxon>
        <taxon>Bosea</taxon>
    </lineage>
</organism>
<dbReference type="InterPro" id="IPR021005">
    <property type="entry name" value="Znf_CGNR"/>
</dbReference>
<keyword evidence="3" id="KW-1185">Reference proteome</keyword>
<accession>A0ABU3SC50</accession>
<dbReference type="PANTHER" id="PTHR35525:SF3">
    <property type="entry name" value="BLL6575 PROTEIN"/>
    <property type="match status" value="1"/>
</dbReference>
<name>A0ABU3SC50_9HYPH</name>
<dbReference type="Gene3D" id="1.10.3300.10">
    <property type="entry name" value="Jann2411-like domain"/>
    <property type="match status" value="1"/>
</dbReference>
<gene>
    <name evidence="2" type="ORF">RKE40_20805</name>
</gene>
<dbReference type="EMBL" id="JAWDID010000038">
    <property type="protein sequence ID" value="MDU0342347.1"/>
    <property type="molecule type" value="Genomic_DNA"/>
</dbReference>
<feature type="domain" description="Zinc finger CGNR" evidence="1">
    <location>
        <begin position="150"/>
        <end position="193"/>
    </location>
</feature>
<dbReference type="SUPFAM" id="SSF160904">
    <property type="entry name" value="Jann2411-like"/>
    <property type="match status" value="1"/>
</dbReference>
<sequence>MALTTDASSEFRDGFPFVGGAIWLDLLNTTPAGEAEPKELLDGSERARAWLTAAGLGDAAGDGNEALTDLRALRAELRPVFDDLQRGEALSDTVLASVNQRLAGISGHYALRPGENGPTLGLSLDHAAAGPAALIVLDLARFVCEAEPARLKRCAADDCTLVFYDRGRNNTRRWCTMSLCGNRDKVARFRARRAAR</sequence>
<evidence type="ECO:0000313" key="2">
    <source>
        <dbReference type="EMBL" id="MDU0342347.1"/>
    </source>
</evidence>